<name>A0ABW4ZGS5_9BACT</name>
<reference evidence="3" key="1">
    <citation type="journal article" date="2019" name="Int. J. Syst. Evol. Microbiol.">
        <title>The Global Catalogue of Microorganisms (GCM) 10K type strain sequencing project: providing services to taxonomists for standard genome sequencing and annotation.</title>
        <authorList>
            <consortium name="The Broad Institute Genomics Platform"/>
            <consortium name="The Broad Institute Genome Sequencing Center for Infectious Disease"/>
            <person name="Wu L."/>
            <person name="Ma J."/>
        </authorList>
    </citation>
    <scope>NUCLEOTIDE SEQUENCE [LARGE SCALE GENOMIC DNA]</scope>
    <source>
        <strain evidence="3">CCUG 57942</strain>
    </source>
</reference>
<dbReference type="EMBL" id="JBHUJB010000089">
    <property type="protein sequence ID" value="MFD2160702.1"/>
    <property type="molecule type" value="Genomic_DNA"/>
</dbReference>
<evidence type="ECO:0000313" key="3">
    <source>
        <dbReference type="Proteomes" id="UP001597389"/>
    </source>
</evidence>
<protein>
    <submittedName>
        <fullName evidence="2">Uncharacterized protein</fullName>
    </submittedName>
</protein>
<keyword evidence="1" id="KW-0732">Signal</keyword>
<keyword evidence="3" id="KW-1185">Reference proteome</keyword>
<dbReference type="PROSITE" id="PS51257">
    <property type="entry name" value="PROKAR_LIPOPROTEIN"/>
    <property type="match status" value="1"/>
</dbReference>
<evidence type="ECO:0000313" key="2">
    <source>
        <dbReference type="EMBL" id="MFD2160702.1"/>
    </source>
</evidence>
<evidence type="ECO:0000256" key="1">
    <source>
        <dbReference type="SAM" id="SignalP"/>
    </source>
</evidence>
<organism evidence="2 3">
    <name type="scientific">Rubritalea tangerina</name>
    <dbReference type="NCBI Taxonomy" id="430798"/>
    <lineage>
        <taxon>Bacteria</taxon>
        <taxon>Pseudomonadati</taxon>
        <taxon>Verrucomicrobiota</taxon>
        <taxon>Verrucomicrobiia</taxon>
        <taxon>Verrucomicrobiales</taxon>
        <taxon>Rubritaleaceae</taxon>
        <taxon>Rubritalea</taxon>
    </lineage>
</organism>
<accession>A0ABW4ZGS5</accession>
<sequence length="62" mass="6780">MRLLILCTTLLSSLALIGCHASPPSYPEELGPAKFHRDLTQATQLSKQSNKPIFALFQEVPG</sequence>
<dbReference type="Proteomes" id="UP001597389">
    <property type="component" value="Unassembled WGS sequence"/>
</dbReference>
<proteinExistence type="predicted"/>
<comment type="caution">
    <text evidence="2">The sequence shown here is derived from an EMBL/GenBank/DDBJ whole genome shotgun (WGS) entry which is preliminary data.</text>
</comment>
<dbReference type="RefSeq" id="WP_377089832.1">
    <property type="nucleotide sequence ID" value="NZ_JBHSJL010000014.1"/>
</dbReference>
<feature type="signal peptide" evidence="1">
    <location>
        <begin position="1"/>
        <end position="21"/>
    </location>
</feature>
<gene>
    <name evidence="2" type="ORF">ACFSW8_17490</name>
</gene>
<feature type="chain" id="PRO_5045969111" evidence="1">
    <location>
        <begin position="22"/>
        <end position="62"/>
    </location>
</feature>